<keyword evidence="2" id="KW-1185">Reference proteome</keyword>
<dbReference type="Ensembl" id="ENSENLT00000050487.1">
    <property type="protein sequence ID" value="ENSENLP00000049278.1"/>
    <property type="gene ID" value="ENSENLG00000020740.1"/>
</dbReference>
<reference evidence="1" key="3">
    <citation type="submission" date="2025-09" db="UniProtKB">
        <authorList>
            <consortium name="Ensembl"/>
        </authorList>
    </citation>
    <scope>IDENTIFICATION</scope>
</reference>
<dbReference type="OMA" id="YNENHSA"/>
<reference evidence="1" key="2">
    <citation type="submission" date="2025-08" db="UniProtKB">
        <authorList>
            <consortium name="Ensembl"/>
        </authorList>
    </citation>
    <scope>IDENTIFICATION</scope>
</reference>
<organism evidence="1 2">
    <name type="scientific">Echeneis naucrates</name>
    <name type="common">Live sharksucker</name>
    <dbReference type="NCBI Taxonomy" id="173247"/>
    <lineage>
        <taxon>Eukaryota</taxon>
        <taxon>Metazoa</taxon>
        <taxon>Chordata</taxon>
        <taxon>Craniata</taxon>
        <taxon>Vertebrata</taxon>
        <taxon>Euteleostomi</taxon>
        <taxon>Actinopterygii</taxon>
        <taxon>Neopterygii</taxon>
        <taxon>Teleostei</taxon>
        <taxon>Neoteleostei</taxon>
        <taxon>Acanthomorphata</taxon>
        <taxon>Carangaria</taxon>
        <taxon>Carangiformes</taxon>
        <taxon>Echeneidae</taxon>
        <taxon>Echeneis</taxon>
    </lineage>
</organism>
<name>A0A665WYX5_ECHNA</name>
<evidence type="ECO:0000313" key="2">
    <source>
        <dbReference type="Proteomes" id="UP000472264"/>
    </source>
</evidence>
<dbReference type="AlphaFoldDB" id="A0A665WYX5"/>
<reference evidence="1" key="1">
    <citation type="submission" date="2021-04" db="EMBL/GenBank/DDBJ databases">
        <authorList>
            <consortium name="Wellcome Sanger Institute Data Sharing"/>
        </authorList>
    </citation>
    <scope>NUCLEOTIDE SEQUENCE [LARGE SCALE GENOMIC DNA]</scope>
</reference>
<dbReference type="InParanoid" id="A0A665WYX5"/>
<dbReference type="Proteomes" id="UP000472264">
    <property type="component" value="Chromosome 3"/>
</dbReference>
<proteinExistence type="predicted"/>
<protein>
    <submittedName>
        <fullName evidence="1">Uncharacterized protein</fullName>
    </submittedName>
</protein>
<sequence length="157" mass="17723">MLKRTKYSRLRNDSLTSLEDRTLSLKGELRLDSDFAQMDPGTSSHHGLSTLRDFIPRVANIRLQSPISLWGFGGRLGAAQEDPSPCTGWPASPGRPLQHTTAWSWGQFTTTSRYPSTHLRHLNRGLLSCSVFQYMGSVEVIQSMRTLDFDTRIQVTR</sequence>
<evidence type="ECO:0000313" key="1">
    <source>
        <dbReference type="Ensembl" id="ENSENLP00000049278.1"/>
    </source>
</evidence>
<accession>A0A665WYX5</accession>